<keyword evidence="3" id="KW-1185">Reference proteome</keyword>
<comment type="caution">
    <text evidence="2">The sequence shown here is derived from an EMBL/GenBank/DDBJ whole genome shotgun (WGS) entry which is preliminary data.</text>
</comment>
<dbReference type="Proteomes" id="UP001496627">
    <property type="component" value="Unassembled WGS sequence"/>
</dbReference>
<reference evidence="2 3" key="1">
    <citation type="submission" date="2024-05" db="EMBL/GenBank/DDBJ databases">
        <title>Neorhizobium sp. Rsf11, a plant growth promoting and heavy metal resistant PAH-degrader.</title>
        <authorList>
            <person name="Golubev S.N."/>
            <person name="Muratova A.Y."/>
            <person name="Markelova M.I."/>
        </authorList>
    </citation>
    <scope>NUCLEOTIDE SEQUENCE [LARGE SCALE GENOMIC DNA]</scope>
    <source>
        <strain evidence="2 3">Rsf11</strain>
    </source>
</reference>
<feature type="chain" id="PRO_5046592505" evidence="1">
    <location>
        <begin position="21"/>
        <end position="226"/>
    </location>
</feature>
<name>A0ABV0MEA1_9HYPH</name>
<keyword evidence="1" id="KW-0732">Signal</keyword>
<dbReference type="RefSeq" id="WP_210058791.1">
    <property type="nucleotide sequence ID" value="NZ_JBEAAL010000044.1"/>
</dbReference>
<dbReference type="InterPro" id="IPR035437">
    <property type="entry name" value="SNase_OB-fold_sf"/>
</dbReference>
<accession>A0ABV0MEA1</accession>
<evidence type="ECO:0000313" key="2">
    <source>
        <dbReference type="EMBL" id="MEQ1409430.1"/>
    </source>
</evidence>
<dbReference type="SUPFAM" id="SSF50199">
    <property type="entry name" value="Staphylococcal nuclease"/>
    <property type="match status" value="1"/>
</dbReference>
<evidence type="ECO:0000313" key="3">
    <source>
        <dbReference type="Proteomes" id="UP001496627"/>
    </source>
</evidence>
<evidence type="ECO:0000256" key="1">
    <source>
        <dbReference type="SAM" id="SignalP"/>
    </source>
</evidence>
<dbReference type="Gene3D" id="2.40.50.90">
    <property type="match status" value="1"/>
</dbReference>
<sequence length="226" mass="24535">MRHLSALAALMLLIPAPAGAADPIGGSFADRAPVVRQHVVMKGRATPIDGTSLWFPTYGRSVRLAGIDGCELPQWAFDPKRAGDASTGALAPVPCGALAKAWLKRTVGSGSVTCDIRGFGADAMPVGTCRSGSRDLAHEMLRVGWARLSPDAPRQPAYVDAQRYAVSARYGIWGTYVLDMNEWRAKAVDRTLDRRPAADINLLRERKVEFTPPFADARRAPVRRDR</sequence>
<proteinExistence type="predicted"/>
<feature type="signal peptide" evidence="1">
    <location>
        <begin position="1"/>
        <end position="20"/>
    </location>
</feature>
<gene>
    <name evidence="2" type="ORF">ABK249_31495</name>
</gene>
<organism evidence="2 3">
    <name type="scientific">Neorhizobium phenanthreniclasticum</name>
    <dbReference type="NCBI Taxonomy" id="3157917"/>
    <lineage>
        <taxon>Bacteria</taxon>
        <taxon>Pseudomonadati</taxon>
        <taxon>Pseudomonadota</taxon>
        <taxon>Alphaproteobacteria</taxon>
        <taxon>Hyphomicrobiales</taxon>
        <taxon>Rhizobiaceae</taxon>
        <taxon>Rhizobium/Agrobacterium group</taxon>
        <taxon>Neorhizobium</taxon>
    </lineage>
</organism>
<dbReference type="EMBL" id="JBEAAL010000044">
    <property type="protein sequence ID" value="MEQ1409430.1"/>
    <property type="molecule type" value="Genomic_DNA"/>
</dbReference>
<protein>
    <submittedName>
        <fullName evidence="2">Thermonuclease family protein</fullName>
    </submittedName>
</protein>